<evidence type="ECO:0000313" key="3">
    <source>
        <dbReference type="Proteomes" id="UP000886523"/>
    </source>
</evidence>
<comment type="pathway">
    <text evidence="1">Protein modification; protein ubiquitination.</text>
</comment>
<keyword evidence="3" id="KW-1185">Reference proteome</keyword>
<keyword evidence="1" id="KW-0539">Nucleus</keyword>
<reference evidence="2" key="1">
    <citation type="journal article" date="2020" name="Nat. Commun.">
        <title>Large-scale genome sequencing of mycorrhizal fungi provides insights into the early evolution of symbiotic traits.</title>
        <authorList>
            <person name="Miyauchi S."/>
            <person name="Kiss E."/>
            <person name="Kuo A."/>
            <person name="Drula E."/>
            <person name="Kohler A."/>
            <person name="Sanchez-Garcia M."/>
            <person name="Morin E."/>
            <person name="Andreopoulos B."/>
            <person name="Barry K.W."/>
            <person name="Bonito G."/>
            <person name="Buee M."/>
            <person name="Carver A."/>
            <person name="Chen C."/>
            <person name="Cichocki N."/>
            <person name="Clum A."/>
            <person name="Culley D."/>
            <person name="Crous P.W."/>
            <person name="Fauchery L."/>
            <person name="Girlanda M."/>
            <person name="Hayes R.D."/>
            <person name="Keri Z."/>
            <person name="LaButti K."/>
            <person name="Lipzen A."/>
            <person name="Lombard V."/>
            <person name="Magnuson J."/>
            <person name="Maillard F."/>
            <person name="Murat C."/>
            <person name="Nolan M."/>
            <person name="Ohm R.A."/>
            <person name="Pangilinan J."/>
            <person name="Pereira M.F."/>
            <person name="Perotto S."/>
            <person name="Peter M."/>
            <person name="Pfister S."/>
            <person name="Riley R."/>
            <person name="Sitrit Y."/>
            <person name="Stielow J.B."/>
            <person name="Szollosi G."/>
            <person name="Zifcakova L."/>
            <person name="Stursova M."/>
            <person name="Spatafora J.W."/>
            <person name="Tedersoo L."/>
            <person name="Vaario L.M."/>
            <person name="Yamada A."/>
            <person name="Yan M."/>
            <person name="Wang P."/>
            <person name="Xu J."/>
            <person name="Bruns T."/>
            <person name="Baldrian P."/>
            <person name="Vilgalys R."/>
            <person name="Dunand C."/>
            <person name="Henrissat B."/>
            <person name="Grigoriev I.V."/>
            <person name="Hibbett D."/>
            <person name="Nagy L.G."/>
            <person name="Martin F.M."/>
        </authorList>
    </citation>
    <scope>NUCLEOTIDE SEQUENCE</scope>
    <source>
        <strain evidence="2">UP504</strain>
    </source>
</reference>
<comment type="subcellular location">
    <subcellularLocation>
        <location evidence="1">Nucleus</location>
    </subcellularLocation>
</comment>
<dbReference type="InterPro" id="IPR038959">
    <property type="entry name" value="Prp19"/>
</dbReference>
<dbReference type="GO" id="GO:0070534">
    <property type="term" value="P:protein K63-linked ubiquitination"/>
    <property type="evidence" value="ECO:0007669"/>
    <property type="project" value="UniProtKB-UniRule"/>
</dbReference>
<dbReference type="OrthoDB" id="687049at2759"/>
<dbReference type="GO" id="GO:0000974">
    <property type="term" value="C:Prp19 complex"/>
    <property type="evidence" value="ECO:0007669"/>
    <property type="project" value="UniProtKB-UniRule"/>
</dbReference>
<dbReference type="GO" id="GO:0005737">
    <property type="term" value="C:cytoplasm"/>
    <property type="evidence" value="ECO:0007669"/>
    <property type="project" value="TreeGrafter"/>
</dbReference>
<name>A0A9P6AKP3_9AGAM</name>
<organism evidence="2 3">
    <name type="scientific">Hydnum rufescens UP504</name>
    <dbReference type="NCBI Taxonomy" id="1448309"/>
    <lineage>
        <taxon>Eukaryota</taxon>
        <taxon>Fungi</taxon>
        <taxon>Dikarya</taxon>
        <taxon>Basidiomycota</taxon>
        <taxon>Agaricomycotina</taxon>
        <taxon>Agaricomycetes</taxon>
        <taxon>Cantharellales</taxon>
        <taxon>Hydnaceae</taxon>
        <taxon>Hydnum</taxon>
    </lineage>
</organism>
<dbReference type="InterPro" id="IPR013083">
    <property type="entry name" value="Znf_RING/FYVE/PHD"/>
</dbReference>
<dbReference type="Gene3D" id="3.30.40.10">
    <property type="entry name" value="Zinc/RING finger domain, C3HC4 (zinc finger)"/>
    <property type="match status" value="2"/>
</dbReference>
<keyword evidence="1" id="KW-0747">Spliceosome</keyword>
<keyword evidence="1" id="KW-0508">mRNA splicing</keyword>
<evidence type="ECO:0000313" key="2">
    <source>
        <dbReference type="EMBL" id="KAF9507523.1"/>
    </source>
</evidence>
<keyword evidence="1" id="KW-0234">DNA repair</keyword>
<dbReference type="GO" id="GO:0000398">
    <property type="term" value="P:mRNA splicing, via spliceosome"/>
    <property type="evidence" value="ECO:0007669"/>
    <property type="project" value="InterPro"/>
</dbReference>
<dbReference type="EMBL" id="MU129078">
    <property type="protein sequence ID" value="KAF9507523.1"/>
    <property type="molecule type" value="Genomic_DNA"/>
</dbReference>
<keyword evidence="1" id="KW-0227">DNA damage</keyword>
<comment type="similarity">
    <text evidence="1">Belongs to the WD repeat PRP19 family.</text>
</comment>
<keyword evidence="1" id="KW-0808">Transferase</keyword>
<dbReference type="GO" id="GO:0006281">
    <property type="term" value="P:DNA repair"/>
    <property type="evidence" value="ECO:0007669"/>
    <property type="project" value="UniProtKB-KW"/>
</dbReference>
<sequence length="150" mass="17362">MGDRFANGGAKGVGETELGCRRRGNLLHMQAQAKKLCLELLQLFCQIQEVYPIQTWTATRIAPKFESCDMTLDYCDYFELSSKSEHLYKHHFIENYVSENGTDPMTGERPMEEDLIPIKTRHLYECHLIEKYILENGTDPITGEDSRKRI</sequence>
<dbReference type="Proteomes" id="UP000886523">
    <property type="component" value="Unassembled WGS sequence"/>
</dbReference>
<dbReference type="GO" id="GO:0071006">
    <property type="term" value="C:U2-type catalytic step 1 spliceosome"/>
    <property type="evidence" value="ECO:0007669"/>
    <property type="project" value="TreeGrafter"/>
</dbReference>
<comment type="function">
    <text evidence="1">Ubiquitin-protein ligase which is mainly involved pre-mRNA splicing and DNA repair. Required for pre-mRNA splicing as component of the spliceosome.</text>
</comment>
<proteinExistence type="inferred from homology"/>
<dbReference type="SUPFAM" id="SSF57850">
    <property type="entry name" value="RING/U-box"/>
    <property type="match status" value="1"/>
</dbReference>
<keyword evidence="1" id="KW-0507">mRNA processing</keyword>
<accession>A0A9P6AKP3</accession>
<dbReference type="PANTHER" id="PTHR43995">
    <property type="entry name" value="PRE-MRNA-PROCESSING FACTOR 19"/>
    <property type="match status" value="1"/>
</dbReference>
<evidence type="ECO:0000256" key="1">
    <source>
        <dbReference type="RuleBase" id="RU367101"/>
    </source>
</evidence>
<dbReference type="EC" id="2.3.2.27" evidence="1"/>
<comment type="caution">
    <text evidence="2">The sequence shown here is derived from an EMBL/GenBank/DDBJ whole genome shotgun (WGS) entry which is preliminary data.</text>
</comment>
<gene>
    <name evidence="2" type="ORF">BS47DRAFT_1366581</name>
</gene>
<keyword evidence="1" id="KW-0833">Ubl conjugation pathway</keyword>
<dbReference type="GO" id="GO:0061630">
    <property type="term" value="F:ubiquitin protein ligase activity"/>
    <property type="evidence" value="ECO:0007669"/>
    <property type="project" value="UniProtKB-UniRule"/>
</dbReference>
<comment type="catalytic activity">
    <reaction evidence="1">
        <text>S-ubiquitinyl-[E2 ubiquitin-conjugating enzyme]-L-cysteine + [acceptor protein]-L-lysine = [E2 ubiquitin-conjugating enzyme]-L-cysteine + N(6)-ubiquitinyl-[acceptor protein]-L-lysine.</text>
        <dbReference type="EC" id="2.3.2.27"/>
    </reaction>
</comment>
<dbReference type="AlphaFoldDB" id="A0A9P6AKP3"/>
<dbReference type="PANTHER" id="PTHR43995:SF1">
    <property type="entry name" value="PRE-MRNA-PROCESSING FACTOR 19"/>
    <property type="match status" value="1"/>
</dbReference>
<protein>
    <recommendedName>
        <fullName evidence="1">Pre-mRNA-processing factor 19</fullName>
        <ecNumber evidence="1">2.3.2.27</ecNumber>
    </recommendedName>
</protein>
<comment type="subunit">
    <text evidence="1">Homotetramer.</text>
</comment>